<dbReference type="AlphaFoldDB" id="W1PLS7"/>
<dbReference type="STRING" id="13333.W1PLS7"/>
<dbReference type="PROSITE" id="PS50235">
    <property type="entry name" value="USP_3"/>
    <property type="match status" value="1"/>
</dbReference>
<keyword evidence="5 7" id="KW-0378">Hydrolase</keyword>
<dbReference type="GO" id="GO:0006508">
    <property type="term" value="P:proteolysis"/>
    <property type="evidence" value="ECO:0007669"/>
    <property type="project" value="UniProtKB-KW"/>
</dbReference>
<keyword evidence="6 7" id="KW-0788">Thiol protease</keyword>
<keyword evidence="4 7" id="KW-0833">Ubl conjugation pathway</keyword>
<dbReference type="Gene3D" id="3.90.70.10">
    <property type="entry name" value="Cysteine proteinases"/>
    <property type="match status" value="1"/>
</dbReference>
<evidence type="ECO:0000256" key="1">
    <source>
        <dbReference type="ARBA" id="ARBA00000707"/>
    </source>
</evidence>
<keyword evidence="11" id="KW-1185">Reference proteome</keyword>
<dbReference type="PROSITE" id="PS00972">
    <property type="entry name" value="USP_1"/>
    <property type="match status" value="1"/>
</dbReference>
<comment type="similarity">
    <text evidence="2 7">Belongs to the peptidase C19 family.</text>
</comment>
<sequence>MKTIKEVKWRNAEKFNIHRLFDMRKHGDRISFPFKGVLLGQVFVFTAGIFGAGLVGWFLSLKDGNFPWMNMLGRFMPGRKHSLDKLCFVPGLQNMGNNCFLNVILQALASCCRFHAFLQNLIHADDSILEKRLEDMPLTASLFTLLEELSALRAERTISSPLKVMHAMSLYVSSFDLTRQQDAAEALLYLLSALKEEYIESCEPDGGSLADICSFSHRLHLSSKERESHHDRQRWQENFRGPFDGTLGSFLGCKRCSFQLSIDFEFFHCLPLSPVLDMDGEIVVGCTIDDCLRKLIAAEQIENYHCNHCFHMAAIKYFGLKMDGNEALIHKLRSCTNYDECKCKDILLQKGVPCFTNFSCVMKQLSIGRCPEILCIHLQRASVDEYGNSVKLLGHISFPPILHFFPYTAAGVSLGSEIPERNMVLDLKHRMCQQTPVVPCLDFHSGRLEGQAPYHNFSDVEDQTSMAAFYESGVDMAICEPFSHSYCTNASGSGDKGGGNGDSIAPKGYFYSLTSVVEHHGRPGSGHYTVYRRALVGSDEEALIHGQCGDEGKQLKKAEMYWYGISDSDVLRVPIERVLASEASLLFYEKTSIS</sequence>
<reference evidence="11" key="1">
    <citation type="journal article" date="2013" name="Science">
        <title>The Amborella genome and the evolution of flowering plants.</title>
        <authorList>
            <consortium name="Amborella Genome Project"/>
        </authorList>
    </citation>
    <scope>NUCLEOTIDE SEQUENCE [LARGE SCALE GENOMIC DNA]</scope>
</reference>
<dbReference type="InterPro" id="IPR018200">
    <property type="entry name" value="USP_CS"/>
</dbReference>
<evidence type="ECO:0000256" key="4">
    <source>
        <dbReference type="ARBA" id="ARBA00022786"/>
    </source>
</evidence>
<organism evidence="10 11">
    <name type="scientific">Amborella trichopoda</name>
    <dbReference type="NCBI Taxonomy" id="13333"/>
    <lineage>
        <taxon>Eukaryota</taxon>
        <taxon>Viridiplantae</taxon>
        <taxon>Streptophyta</taxon>
        <taxon>Embryophyta</taxon>
        <taxon>Tracheophyta</taxon>
        <taxon>Spermatophyta</taxon>
        <taxon>Magnoliopsida</taxon>
        <taxon>Amborellales</taxon>
        <taxon>Amborellaceae</taxon>
        <taxon>Amborella</taxon>
    </lineage>
</organism>
<keyword evidence="8" id="KW-0472">Membrane</keyword>
<dbReference type="GO" id="GO:0004843">
    <property type="term" value="F:cysteine-type deubiquitinase activity"/>
    <property type="evidence" value="ECO:0000318"/>
    <property type="project" value="GO_Central"/>
</dbReference>
<dbReference type="GO" id="GO:0031647">
    <property type="term" value="P:regulation of protein stability"/>
    <property type="evidence" value="ECO:0000318"/>
    <property type="project" value="GO_Central"/>
</dbReference>
<evidence type="ECO:0000256" key="6">
    <source>
        <dbReference type="ARBA" id="ARBA00022807"/>
    </source>
</evidence>
<proteinExistence type="inferred from homology"/>
<dbReference type="Proteomes" id="UP000017836">
    <property type="component" value="Unassembled WGS sequence"/>
</dbReference>
<evidence type="ECO:0000259" key="9">
    <source>
        <dbReference type="PROSITE" id="PS50235"/>
    </source>
</evidence>
<keyword evidence="8" id="KW-0812">Transmembrane</keyword>
<dbReference type="GO" id="GO:0005634">
    <property type="term" value="C:nucleus"/>
    <property type="evidence" value="ECO:0000318"/>
    <property type="project" value="GO_Central"/>
</dbReference>
<evidence type="ECO:0000313" key="11">
    <source>
        <dbReference type="Proteomes" id="UP000017836"/>
    </source>
</evidence>
<evidence type="ECO:0000313" key="10">
    <source>
        <dbReference type="EMBL" id="ERN08699.1"/>
    </source>
</evidence>
<dbReference type="OrthoDB" id="2248014at2759"/>
<dbReference type="InterPro" id="IPR038765">
    <property type="entry name" value="Papain-like_cys_pep_sf"/>
</dbReference>
<gene>
    <name evidence="10" type="ORF">AMTR_s00017p00227510</name>
</gene>
<keyword evidence="8" id="KW-1133">Transmembrane helix</keyword>
<dbReference type="EMBL" id="KI393256">
    <property type="protein sequence ID" value="ERN08699.1"/>
    <property type="molecule type" value="Genomic_DNA"/>
</dbReference>
<dbReference type="HOGENOM" id="CLU_380105_0_0_1"/>
<dbReference type="InterPro" id="IPR001394">
    <property type="entry name" value="Peptidase_C19_UCH"/>
</dbReference>
<evidence type="ECO:0000256" key="3">
    <source>
        <dbReference type="ARBA" id="ARBA00022670"/>
    </source>
</evidence>
<dbReference type="InterPro" id="IPR050164">
    <property type="entry name" value="Peptidase_C19"/>
</dbReference>
<dbReference type="PROSITE" id="PS00973">
    <property type="entry name" value="USP_2"/>
    <property type="match status" value="1"/>
</dbReference>
<feature type="transmembrane region" description="Helical" evidence="8">
    <location>
        <begin position="32"/>
        <end position="59"/>
    </location>
</feature>
<accession>W1PLS7</accession>
<feature type="domain" description="USP" evidence="9">
    <location>
        <begin position="90"/>
        <end position="591"/>
    </location>
</feature>
<dbReference type="InterPro" id="IPR028889">
    <property type="entry name" value="USP"/>
</dbReference>
<name>W1PLS7_AMBTC</name>
<dbReference type="Pfam" id="PF00443">
    <property type="entry name" value="UCH"/>
    <property type="match status" value="1"/>
</dbReference>
<protein>
    <recommendedName>
        <fullName evidence="7">Ubiquitin carboxyl-terminal hydrolase</fullName>
        <ecNumber evidence="7">3.4.19.12</ecNumber>
    </recommendedName>
</protein>
<evidence type="ECO:0000256" key="2">
    <source>
        <dbReference type="ARBA" id="ARBA00009085"/>
    </source>
</evidence>
<dbReference type="PANTHER" id="PTHR24006">
    <property type="entry name" value="UBIQUITIN CARBOXYL-TERMINAL HYDROLASE"/>
    <property type="match status" value="1"/>
</dbReference>
<dbReference type="PANTHER" id="PTHR24006:SF888">
    <property type="entry name" value="UBIQUITIN CARBOXYL-TERMINAL HYDROLASE 30"/>
    <property type="match status" value="1"/>
</dbReference>
<comment type="catalytic activity">
    <reaction evidence="1 7">
        <text>Thiol-dependent hydrolysis of ester, thioester, amide, peptide and isopeptide bonds formed by the C-terminal Gly of ubiquitin (a 76-residue protein attached to proteins as an intracellular targeting signal).</text>
        <dbReference type="EC" id="3.4.19.12"/>
    </reaction>
</comment>
<dbReference type="KEGG" id="atr:18436833"/>
<dbReference type="CDD" id="cd02662">
    <property type="entry name" value="Peptidase_C19F"/>
    <property type="match status" value="1"/>
</dbReference>
<evidence type="ECO:0000256" key="7">
    <source>
        <dbReference type="RuleBase" id="RU366025"/>
    </source>
</evidence>
<dbReference type="OMA" id="CEREGND"/>
<comment type="function">
    <text evidence="7">Recognizes and hydrolyzes the peptide bond at the C-terminal Gly of ubiquitin. Involved in the processing of poly-ubiquitin precursors as well as that of ubiquitinated proteins.</text>
</comment>
<dbReference type="GO" id="GO:0005829">
    <property type="term" value="C:cytosol"/>
    <property type="evidence" value="ECO:0000318"/>
    <property type="project" value="GO_Central"/>
</dbReference>
<dbReference type="GO" id="GO:0016579">
    <property type="term" value="P:protein deubiquitination"/>
    <property type="evidence" value="ECO:0007669"/>
    <property type="project" value="InterPro"/>
</dbReference>
<dbReference type="SUPFAM" id="SSF54001">
    <property type="entry name" value="Cysteine proteinases"/>
    <property type="match status" value="1"/>
</dbReference>
<dbReference type="eggNOG" id="KOG1868">
    <property type="taxonomic scope" value="Eukaryota"/>
</dbReference>
<dbReference type="EC" id="3.4.19.12" evidence="7"/>
<evidence type="ECO:0000256" key="5">
    <source>
        <dbReference type="ARBA" id="ARBA00022801"/>
    </source>
</evidence>
<evidence type="ECO:0000256" key="8">
    <source>
        <dbReference type="SAM" id="Phobius"/>
    </source>
</evidence>
<dbReference type="Gramene" id="ERN08699">
    <property type="protein sequence ID" value="ERN08699"/>
    <property type="gene ID" value="AMTR_s00017p00227510"/>
</dbReference>
<keyword evidence="3 7" id="KW-0645">Protease</keyword>